<proteinExistence type="predicted"/>
<name>A0A448HIM7_9ACTO</name>
<evidence type="ECO:0000256" key="2">
    <source>
        <dbReference type="SAM" id="Phobius"/>
    </source>
</evidence>
<keyword evidence="2" id="KW-0812">Transmembrane</keyword>
<keyword evidence="4" id="KW-1185">Reference proteome</keyword>
<evidence type="ECO:0000313" key="3">
    <source>
        <dbReference type="EMBL" id="VEG29389.1"/>
    </source>
</evidence>
<reference evidence="3 4" key="1">
    <citation type="submission" date="2018-12" db="EMBL/GenBank/DDBJ databases">
        <authorList>
            <consortium name="Pathogen Informatics"/>
        </authorList>
    </citation>
    <scope>NUCLEOTIDE SEQUENCE [LARGE SCALE GENOMIC DNA]</scope>
    <source>
        <strain evidence="3 4">NCTC11636</strain>
    </source>
</reference>
<evidence type="ECO:0000313" key="4">
    <source>
        <dbReference type="Proteomes" id="UP000266895"/>
    </source>
</evidence>
<feature type="transmembrane region" description="Helical" evidence="2">
    <location>
        <begin position="231"/>
        <end position="255"/>
    </location>
</feature>
<dbReference type="RefSeq" id="WP_126383003.1">
    <property type="nucleotide sequence ID" value="NZ_LR134350.1"/>
</dbReference>
<gene>
    <name evidence="3" type="ORF">NCTC11636_02024</name>
</gene>
<feature type="compositionally biased region" description="Low complexity" evidence="1">
    <location>
        <begin position="84"/>
        <end position="104"/>
    </location>
</feature>
<keyword evidence="2" id="KW-1133">Transmembrane helix</keyword>
<feature type="transmembrane region" description="Helical" evidence="2">
    <location>
        <begin position="114"/>
        <end position="137"/>
    </location>
</feature>
<dbReference type="KEGG" id="ahw:NCTC11636_02024"/>
<accession>A0A448HIM7</accession>
<organism evidence="3 4">
    <name type="scientific">Actinomyces howellii</name>
    <dbReference type="NCBI Taxonomy" id="52771"/>
    <lineage>
        <taxon>Bacteria</taxon>
        <taxon>Bacillati</taxon>
        <taxon>Actinomycetota</taxon>
        <taxon>Actinomycetes</taxon>
        <taxon>Actinomycetales</taxon>
        <taxon>Actinomycetaceae</taxon>
        <taxon>Actinomyces</taxon>
    </lineage>
</organism>
<evidence type="ECO:0000256" key="1">
    <source>
        <dbReference type="SAM" id="MobiDB-lite"/>
    </source>
</evidence>
<protein>
    <submittedName>
        <fullName evidence="3">Uncharacterized protein</fullName>
    </submittedName>
</protein>
<keyword evidence="2" id="KW-0472">Membrane</keyword>
<feature type="region of interest" description="Disordered" evidence="1">
    <location>
        <begin position="1"/>
        <end position="107"/>
    </location>
</feature>
<dbReference type="AlphaFoldDB" id="A0A448HIM7"/>
<feature type="compositionally biased region" description="Basic and acidic residues" evidence="1">
    <location>
        <begin position="37"/>
        <end position="67"/>
    </location>
</feature>
<dbReference type="OrthoDB" id="3253053at2"/>
<dbReference type="EMBL" id="LR134350">
    <property type="protein sequence ID" value="VEG29389.1"/>
    <property type="molecule type" value="Genomic_DNA"/>
</dbReference>
<dbReference type="Proteomes" id="UP000266895">
    <property type="component" value="Chromosome"/>
</dbReference>
<sequence length="259" mass="26952">MARYEDEDGGPRYGQRLSPEELAAYLREQEEASQADRPGRADRPDRAGRADRSAGAERADRGGRPHAVDGGLSEDDPYARRVDASPASPAQTAPAAPPVSGASPGRRRRRWRTLVVGLLLLLLVPGVMTVSAVTMVLDGSLAGGAVLAEDGTVYLEKGTTSALYSAKVSASTQDCTVTGPDGAELVVDRSVEGASYASFTASQTGTHTVTCPQGTAEVVIGPPMNLSRVPLASMLVMGAVVIGLAGLVVTVIGIMRLRR</sequence>